<dbReference type="EMBL" id="AEXN01000033">
    <property type="protein sequence ID" value="EGC83393.1"/>
    <property type="molecule type" value="Genomic_DNA"/>
</dbReference>
<dbReference type="Proteomes" id="UP000005277">
    <property type="component" value="Unassembled WGS sequence"/>
</dbReference>
<name>F0H2E7_9FIRM</name>
<accession>F0H2E7</accession>
<dbReference type="RefSeq" id="WP_004818105.1">
    <property type="nucleotide sequence ID" value="NZ_AEXN01000033.1"/>
</dbReference>
<organism evidence="1 2">
    <name type="scientific">Anaerococcus hydrogenalis ACS-025-V-Sch4</name>
    <dbReference type="NCBI Taxonomy" id="879306"/>
    <lineage>
        <taxon>Bacteria</taxon>
        <taxon>Bacillati</taxon>
        <taxon>Bacillota</taxon>
        <taxon>Tissierellia</taxon>
        <taxon>Tissierellales</taxon>
        <taxon>Peptoniphilaceae</taxon>
        <taxon>Anaerococcus</taxon>
    </lineage>
</organism>
<sequence>MILKLKFNYACEVQVSEEEMLGIKKNLDDENSISEITEHVNEIFLADDGRTEMGKISNFNYEVEK</sequence>
<protein>
    <submittedName>
        <fullName evidence="1">Uncharacterized protein</fullName>
    </submittedName>
</protein>
<dbReference type="OrthoDB" id="9891719at2"/>
<reference evidence="1 2" key="1">
    <citation type="submission" date="2011-01" db="EMBL/GenBank/DDBJ databases">
        <authorList>
            <person name="Durkin A.S."/>
            <person name="Madupu R."/>
            <person name="Torralba M."/>
            <person name="Gillis M."/>
            <person name="Methe B."/>
            <person name="Sutton G."/>
            <person name="Nelson K.E."/>
        </authorList>
    </citation>
    <scope>NUCLEOTIDE SEQUENCE [LARGE SCALE GENOMIC DNA]</scope>
    <source>
        <strain evidence="1 2">ACS-025-V-Sch4</strain>
    </source>
</reference>
<gene>
    <name evidence="1" type="ORF">HMPREF9246_0308</name>
</gene>
<evidence type="ECO:0000313" key="2">
    <source>
        <dbReference type="Proteomes" id="UP000005277"/>
    </source>
</evidence>
<evidence type="ECO:0000313" key="1">
    <source>
        <dbReference type="EMBL" id="EGC83393.1"/>
    </source>
</evidence>
<comment type="caution">
    <text evidence="1">The sequence shown here is derived from an EMBL/GenBank/DDBJ whole genome shotgun (WGS) entry which is preliminary data.</text>
</comment>
<proteinExistence type="predicted"/>
<keyword evidence="2" id="KW-1185">Reference proteome</keyword>
<dbReference type="AlphaFoldDB" id="F0H2E7"/>